<dbReference type="Pfam" id="PF24292">
    <property type="entry name" value="DUF7479"/>
    <property type="match status" value="1"/>
</dbReference>
<proteinExistence type="predicted"/>
<dbReference type="NCBIfam" id="NF045645">
    <property type="entry name" value="DVU_1557_fam"/>
    <property type="match status" value="1"/>
</dbReference>
<evidence type="ECO:0000313" key="2">
    <source>
        <dbReference type="EMBL" id="MPM80803.1"/>
    </source>
</evidence>
<evidence type="ECO:0000259" key="1">
    <source>
        <dbReference type="Pfam" id="PF24292"/>
    </source>
</evidence>
<gene>
    <name evidence="2" type="ORF">SDC9_127853</name>
</gene>
<reference evidence="2" key="1">
    <citation type="submission" date="2019-08" db="EMBL/GenBank/DDBJ databases">
        <authorList>
            <person name="Kucharzyk K."/>
            <person name="Murdoch R.W."/>
            <person name="Higgins S."/>
            <person name="Loffler F."/>
        </authorList>
    </citation>
    <scope>NUCLEOTIDE SEQUENCE</scope>
</reference>
<sequence length="64" mass="7565">MEEKSMLICDKCKVEMAEFEVEFSYLNRSFRHKVPRCPECGQVYISEKLASGRMSEVEKQLEEK</sequence>
<feature type="domain" description="DUF7479" evidence="1">
    <location>
        <begin position="7"/>
        <end position="64"/>
    </location>
</feature>
<accession>A0A645CV88</accession>
<dbReference type="InterPro" id="IPR055902">
    <property type="entry name" value="DUF7479"/>
</dbReference>
<dbReference type="EMBL" id="VSSQ01030315">
    <property type="protein sequence ID" value="MPM80803.1"/>
    <property type="molecule type" value="Genomic_DNA"/>
</dbReference>
<dbReference type="InterPro" id="IPR054656">
    <property type="entry name" value="DVU_1557-like"/>
</dbReference>
<name>A0A645CV88_9ZZZZ</name>
<dbReference type="AlphaFoldDB" id="A0A645CV88"/>
<comment type="caution">
    <text evidence="2">The sequence shown here is derived from an EMBL/GenBank/DDBJ whole genome shotgun (WGS) entry which is preliminary data.</text>
</comment>
<organism evidence="2">
    <name type="scientific">bioreactor metagenome</name>
    <dbReference type="NCBI Taxonomy" id="1076179"/>
    <lineage>
        <taxon>unclassified sequences</taxon>
        <taxon>metagenomes</taxon>
        <taxon>ecological metagenomes</taxon>
    </lineage>
</organism>
<protein>
    <recommendedName>
        <fullName evidence="1">DUF7479 domain-containing protein</fullName>
    </recommendedName>
</protein>